<sequence>MAKVIVVGGGPAGLLAAATAANRGFEVILLEKNKQVGKKLLLTGNGRCNITNTCDIEEHIRNVVHNGQFLYSALYTFTNYDLINLFHKLGVKTKEEKGGRVFPLSDKAAEVVLALKKYAEDNGVKIIYSSSVKSVIAENERVKGVLLEDGTEILCDSVIIATGGKSYPKTGSTGDGYKIAEKLGHKIIEPKPALTPLVIKEPWVKELQGLALKGVELSLRKNKRSVFKDIGEILFTHYGISGPLVLSVSGHIRDLKEGGHQISLNLFPNLEEKELDIKIQELFALNSRKIFINSLEGFLPKRIVEVIVKLSEIPPDKGVNQISKGERNNLVKLLQNIVLTPIDLLGFSEAMVTAGGIDVKEVDPSTMESKLVKGLYFAGEVLDVDAYTGGFNLQIAFSTGYLAGTSC</sequence>
<dbReference type="NCBIfam" id="TIGR00275">
    <property type="entry name" value="aminoacetone oxidase family FAD-binding enzyme"/>
    <property type="match status" value="1"/>
</dbReference>
<dbReference type="OrthoDB" id="9773233at2"/>
<dbReference type="InterPro" id="IPR036188">
    <property type="entry name" value="FAD/NAD-bd_sf"/>
</dbReference>
<dbReference type="InterPro" id="IPR004792">
    <property type="entry name" value="BaiN-like"/>
</dbReference>
<dbReference type="Pfam" id="PF03486">
    <property type="entry name" value="HI0933_like"/>
    <property type="match status" value="1"/>
</dbReference>
<dbReference type="Gene3D" id="3.50.50.60">
    <property type="entry name" value="FAD/NAD(P)-binding domain"/>
    <property type="match status" value="1"/>
</dbReference>
<evidence type="ECO:0000259" key="5">
    <source>
        <dbReference type="Pfam" id="PF22780"/>
    </source>
</evidence>
<proteinExistence type="predicted"/>
<organism evidence="6 7">
    <name type="scientific">Anaerobranca gottschalkii DSM 13577</name>
    <dbReference type="NCBI Taxonomy" id="1120990"/>
    <lineage>
        <taxon>Bacteria</taxon>
        <taxon>Bacillati</taxon>
        <taxon>Bacillota</taxon>
        <taxon>Clostridia</taxon>
        <taxon>Eubacteriales</taxon>
        <taxon>Proteinivoracaceae</taxon>
        <taxon>Anaerobranca</taxon>
    </lineage>
</organism>
<reference evidence="7" key="1">
    <citation type="submission" date="2016-10" db="EMBL/GenBank/DDBJ databases">
        <authorList>
            <person name="Varghese N."/>
            <person name="Submissions S."/>
        </authorList>
    </citation>
    <scope>NUCLEOTIDE SEQUENCE [LARGE SCALE GENOMIC DNA]</scope>
    <source>
        <strain evidence="7">DSM 13577</strain>
    </source>
</reference>
<protein>
    <recommendedName>
        <fullName evidence="8">Aminoacetone oxidase family FAD-binding enzyme</fullName>
    </recommendedName>
</protein>
<evidence type="ECO:0008006" key="8">
    <source>
        <dbReference type="Google" id="ProtNLM"/>
    </source>
</evidence>
<dbReference type="InterPro" id="IPR055178">
    <property type="entry name" value="RsdA/BaiN/AoA(So)-like_dom"/>
</dbReference>
<dbReference type="InterPro" id="IPR057661">
    <property type="entry name" value="RsdA/BaiN/AoA(So)_Rossmann"/>
</dbReference>
<dbReference type="PANTHER" id="PTHR42887:SF2">
    <property type="entry name" value="OS12G0638800 PROTEIN"/>
    <property type="match status" value="1"/>
</dbReference>
<dbReference type="SUPFAM" id="SSF160996">
    <property type="entry name" value="HI0933 insert domain-like"/>
    <property type="match status" value="1"/>
</dbReference>
<accession>A0A1H9YGN1</accession>
<dbReference type="RefSeq" id="WP_091348394.1">
    <property type="nucleotide sequence ID" value="NZ_FOIF01000003.1"/>
</dbReference>
<dbReference type="Proteomes" id="UP000243819">
    <property type="component" value="Unassembled WGS sequence"/>
</dbReference>
<evidence type="ECO:0000313" key="6">
    <source>
        <dbReference type="EMBL" id="SES68198.1"/>
    </source>
</evidence>
<evidence type="ECO:0000313" key="7">
    <source>
        <dbReference type="Proteomes" id="UP000243819"/>
    </source>
</evidence>
<dbReference type="SUPFAM" id="SSF51905">
    <property type="entry name" value="FAD/NAD(P)-binding domain"/>
    <property type="match status" value="1"/>
</dbReference>
<dbReference type="PANTHER" id="PTHR42887">
    <property type="entry name" value="OS12G0638800 PROTEIN"/>
    <property type="match status" value="1"/>
</dbReference>
<keyword evidence="2" id="KW-0285">Flavoprotein</keyword>
<evidence type="ECO:0000256" key="3">
    <source>
        <dbReference type="ARBA" id="ARBA00022827"/>
    </source>
</evidence>
<evidence type="ECO:0000256" key="2">
    <source>
        <dbReference type="ARBA" id="ARBA00022630"/>
    </source>
</evidence>
<dbReference type="PRINTS" id="PR00411">
    <property type="entry name" value="PNDRDTASEI"/>
</dbReference>
<comment type="cofactor">
    <cofactor evidence="1">
        <name>FAD</name>
        <dbReference type="ChEBI" id="CHEBI:57692"/>
    </cofactor>
</comment>
<dbReference type="EMBL" id="FOIF01000003">
    <property type="protein sequence ID" value="SES68198.1"/>
    <property type="molecule type" value="Genomic_DNA"/>
</dbReference>
<dbReference type="Pfam" id="PF22780">
    <property type="entry name" value="HI0933_like_1st"/>
    <property type="match status" value="1"/>
</dbReference>
<evidence type="ECO:0000259" key="4">
    <source>
        <dbReference type="Pfam" id="PF03486"/>
    </source>
</evidence>
<gene>
    <name evidence="6" type="ORF">SAMN03080614_100311</name>
</gene>
<evidence type="ECO:0000256" key="1">
    <source>
        <dbReference type="ARBA" id="ARBA00001974"/>
    </source>
</evidence>
<keyword evidence="3" id="KW-0274">FAD</keyword>
<dbReference type="Gene3D" id="1.10.8.260">
    <property type="entry name" value="HI0933 insert domain-like"/>
    <property type="match status" value="1"/>
</dbReference>
<dbReference type="Gene3D" id="2.40.30.10">
    <property type="entry name" value="Translation factors"/>
    <property type="match status" value="1"/>
</dbReference>
<dbReference type="STRING" id="1120990.SAMN03080614_100311"/>
<dbReference type="InterPro" id="IPR023166">
    <property type="entry name" value="BaiN-like_dom_sf"/>
</dbReference>
<feature type="domain" description="RsdA/BaiN/AoA(So)-like Rossmann fold-like" evidence="4">
    <location>
        <begin position="3"/>
        <end position="405"/>
    </location>
</feature>
<keyword evidence="7" id="KW-1185">Reference proteome</keyword>
<name>A0A1H9YGN1_9FIRM</name>
<dbReference type="PRINTS" id="PR00368">
    <property type="entry name" value="FADPNR"/>
</dbReference>
<dbReference type="AlphaFoldDB" id="A0A1H9YGN1"/>
<feature type="domain" description="RsdA/BaiN/AoA(So)-like insert" evidence="5">
    <location>
        <begin position="191"/>
        <end position="352"/>
    </location>
</feature>